<dbReference type="SUPFAM" id="SSF54909">
    <property type="entry name" value="Dimeric alpha+beta barrel"/>
    <property type="match status" value="1"/>
</dbReference>
<name>A0A7W7F6Z6_9SPHN</name>
<feature type="domain" description="Transcription regulator AsnC/Lrp ligand binding" evidence="1">
    <location>
        <begin position="7"/>
        <end position="75"/>
    </location>
</feature>
<dbReference type="InterPro" id="IPR019887">
    <property type="entry name" value="Tscrpt_reg_AsnC/Lrp_C"/>
</dbReference>
<reference evidence="2 3" key="1">
    <citation type="submission" date="2020-08" db="EMBL/GenBank/DDBJ databases">
        <title>Genomic Encyclopedia of Type Strains, Phase IV (KMG-IV): sequencing the most valuable type-strain genomes for metagenomic binning, comparative biology and taxonomic classification.</title>
        <authorList>
            <person name="Goeker M."/>
        </authorList>
    </citation>
    <scope>NUCLEOTIDE SEQUENCE [LARGE SCALE GENOMIC DNA]</scope>
    <source>
        <strain evidence="2 3">DSM 17328</strain>
    </source>
</reference>
<dbReference type="GO" id="GO:0003677">
    <property type="term" value="F:DNA binding"/>
    <property type="evidence" value="ECO:0007669"/>
    <property type="project" value="UniProtKB-KW"/>
</dbReference>
<organism evidence="2 3">
    <name type="scientific">Sphingosinicella soli</name>
    <dbReference type="NCBI Taxonomy" id="333708"/>
    <lineage>
        <taxon>Bacteria</taxon>
        <taxon>Pseudomonadati</taxon>
        <taxon>Pseudomonadota</taxon>
        <taxon>Alphaproteobacteria</taxon>
        <taxon>Sphingomonadales</taxon>
        <taxon>Sphingosinicellaceae</taxon>
        <taxon>Sphingosinicella</taxon>
    </lineage>
</organism>
<dbReference type="Pfam" id="PF01037">
    <property type="entry name" value="AsnC_trans_reg"/>
    <property type="match status" value="1"/>
</dbReference>
<gene>
    <name evidence="2" type="ORF">GGQ98_002499</name>
</gene>
<dbReference type="RefSeq" id="WP_184069968.1">
    <property type="nucleotide sequence ID" value="NZ_JACHNZ010000029.1"/>
</dbReference>
<dbReference type="Gene3D" id="3.30.70.920">
    <property type="match status" value="1"/>
</dbReference>
<keyword evidence="2" id="KW-0238">DNA-binding</keyword>
<dbReference type="Proteomes" id="UP000566324">
    <property type="component" value="Unassembled WGS sequence"/>
</dbReference>
<evidence type="ECO:0000313" key="2">
    <source>
        <dbReference type="EMBL" id="MBB4632871.1"/>
    </source>
</evidence>
<dbReference type="InterPro" id="IPR011008">
    <property type="entry name" value="Dimeric_a/b-barrel"/>
</dbReference>
<evidence type="ECO:0000259" key="1">
    <source>
        <dbReference type="Pfam" id="PF01037"/>
    </source>
</evidence>
<keyword evidence="3" id="KW-1185">Reference proteome</keyword>
<proteinExistence type="predicted"/>
<dbReference type="EMBL" id="JACHNZ010000029">
    <property type="protein sequence ID" value="MBB4632871.1"/>
    <property type="molecule type" value="Genomic_DNA"/>
</dbReference>
<protein>
    <submittedName>
        <fullName evidence="2">DNA-binding Lrp family transcriptional regulator</fullName>
    </submittedName>
</protein>
<evidence type="ECO:0000313" key="3">
    <source>
        <dbReference type="Proteomes" id="UP000566324"/>
    </source>
</evidence>
<comment type="caution">
    <text evidence="2">The sequence shown here is derived from an EMBL/GenBank/DDBJ whole genome shotgun (WGS) entry which is preliminary data.</text>
</comment>
<accession>A0A7W7F6Z6</accession>
<sequence>MYRLFVLAKCDLGHAASVGNRIAEMEEVSEVYSVTGEYDLLIKVGFSDLPEIEDFVQEKLHAVPGLKETVTMMSYRVYGEDIGDFVS</sequence>
<dbReference type="AlphaFoldDB" id="A0A7W7F6Z6"/>